<evidence type="ECO:0000256" key="4">
    <source>
        <dbReference type="ARBA" id="ARBA00022989"/>
    </source>
</evidence>
<evidence type="ECO:0000256" key="3">
    <source>
        <dbReference type="ARBA" id="ARBA00022692"/>
    </source>
</evidence>
<dbReference type="GeneID" id="37268145"/>
<dbReference type="GO" id="GO:0046513">
    <property type="term" value="P:ceramide biosynthetic process"/>
    <property type="evidence" value="ECO:0007669"/>
    <property type="project" value="InterPro"/>
</dbReference>
<feature type="compositionally biased region" description="Low complexity" evidence="7">
    <location>
        <begin position="553"/>
        <end position="568"/>
    </location>
</feature>
<feature type="region of interest" description="Disordered" evidence="7">
    <location>
        <begin position="1"/>
        <end position="47"/>
    </location>
</feature>
<evidence type="ECO:0000256" key="1">
    <source>
        <dbReference type="ARBA" id="ARBA00004141"/>
    </source>
</evidence>
<dbReference type="Proteomes" id="UP000245946">
    <property type="component" value="Unassembled WGS sequence"/>
</dbReference>
<feature type="transmembrane region" description="Helical" evidence="8">
    <location>
        <begin position="339"/>
        <end position="359"/>
    </location>
</feature>
<feature type="transmembrane region" description="Helical" evidence="8">
    <location>
        <begin position="477"/>
        <end position="500"/>
    </location>
</feature>
<keyword evidence="5 6" id="KW-0472">Membrane</keyword>
<dbReference type="PROSITE" id="PS50922">
    <property type="entry name" value="TLC"/>
    <property type="match status" value="1"/>
</dbReference>
<dbReference type="InterPro" id="IPR016439">
    <property type="entry name" value="Lag1/Lac1-like"/>
</dbReference>
<dbReference type="GO" id="GO:0016020">
    <property type="term" value="C:membrane"/>
    <property type="evidence" value="ECO:0007669"/>
    <property type="project" value="UniProtKB-SubCell"/>
</dbReference>
<accession>A0A316Z7R2</accession>
<dbReference type="Pfam" id="PF03798">
    <property type="entry name" value="TRAM_LAG1_CLN8"/>
    <property type="match status" value="1"/>
</dbReference>
<sequence>MAAAKSARARGRRSSAAAAASAVVPAPAAARKPPSARPGKLRSGKLGATQKEMQADWLLDRQIDLPLYGIASLLIMHALSGTSSLSLAHLTTHLPHSLQVLIPAWARHLPSLAPFASDVPNASHNSKMRAGGAAGLNSIWEATTGAAGPFRSDAAGFGHPLSALHSFTRACLGLSYAVPDARKSPVSAAAHAAGLPLPQSHRSANSEPWAWLVGGPGVMYDKGIKDALFVLTGILVFTTLRAATIKHVLAPLGEHVTCPPDAPASAGSGARAVQKRKEKAARQKRATVQRFAEQGWNVIYYSASLSFGLYLAYNSSYWLNTKGIWEDWPVRQLDRWTKFYYLAQCAFWFQQLFVLNVEARRKDHLQMFSHHIITILLMLGSYCSHFTRVGNAVLVLMDPSDIMLSGAKCLRYMGFTTGCDVAFGLFMLSWIVTRQVLYPMLIWSCIEPANRMQPGLLSRLDFDPPFLGFRDPVRGSLVYLLIALQGILLVWFGMIVRVAWRVVSGNGAEDTRSDAEEEEEEESEGQEKSAAGASTQQAVPSRPLLAQSDAAQPRIPEASSSARPSSSQGRRRAR</sequence>
<name>A0A316Z7R2_9BASI</name>
<evidence type="ECO:0000259" key="9">
    <source>
        <dbReference type="PROSITE" id="PS50922"/>
    </source>
</evidence>
<reference evidence="10 11" key="1">
    <citation type="journal article" date="2018" name="Mol. Biol. Evol.">
        <title>Broad Genomic Sampling Reveals a Smut Pathogenic Ancestry of the Fungal Clade Ustilaginomycotina.</title>
        <authorList>
            <person name="Kijpornyongpan T."/>
            <person name="Mondo S.J."/>
            <person name="Barry K."/>
            <person name="Sandor L."/>
            <person name="Lee J."/>
            <person name="Lipzen A."/>
            <person name="Pangilinan J."/>
            <person name="LaButti K."/>
            <person name="Hainaut M."/>
            <person name="Henrissat B."/>
            <person name="Grigoriev I.V."/>
            <person name="Spatafora J.W."/>
            <person name="Aime M.C."/>
        </authorList>
    </citation>
    <scope>NUCLEOTIDE SEQUENCE [LARGE SCALE GENOMIC DNA]</scope>
    <source>
        <strain evidence="10 11">MCA 4186</strain>
    </source>
</reference>
<dbReference type="OrthoDB" id="537032at2759"/>
<keyword evidence="11" id="KW-1185">Reference proteome</keyword>
<organism evidence="10 11">
    <name type="scientific">Tilletiopsis washingtonensis</name>
    <dbReference type="NCBI Taxonomy" id="58919"/>
    <lineage>
        <taxon>Eukaryota</taxon>
        <taxon>Fungi</taxon>
        <taxon>Dikarya</taxon>
        <taxon>Basidiomycota</taxon>
        <taxon>Ustilaginomycotina</taxon>
        <taxon>Exobasidiomycetes</taxon>
        <taxon>Entylomatales</taxon>
        <taxon>Entylomatales incertae sedis</taxon>
        <taxon>Tilletiopsis</taxon>
    </lineage>
</organism>
<evidence type="ECO:0000256" key="6">
    <source>
        <dbReference type="PROSITE-ProRule" id="PRU00205"/>
    </source>
</evidence>
<dbReference type="EMBL" id="KZ819295">
    <property type="protein sequence ID" value="PWN97296.1"/>
    <property type="molecule type" value="Genomic_DNA"/>
</dbReference>
<evidence type="ECO:0000256" key="7">
    <source>
        <dbReference type="SAM" id="MobiDB-lite"/>
    </source>
</evidence>
<comment type="similarity">
    <text evidence="2">Belongs to the sphingosine N-acyltransferase family.</text>
</comment>
<comment type="subcellular location">
    <subcellularLocation>
        <location evidence="1">Membrane</location>
        <topology evidence="1">Multi-pass membrane protein</topology>
    </subcellularLocation>
</comment>
<dbReference type="SMART" id="SM00724">
    <property type="entry name" value="TLC"/>
    <property type="match status" value="1"/>
</dbReference>
<dbReference type="PANTHER" id="PTHR12560">
    <property type="entry name" value="LONGEVITY ASSURANCE FACTOR 1 LAG1"/>
    <property type="match status" value="1"/>
</dbReference>
<feature type="transmembrane region" description="Helical" evidence="8">
    <location>
        <begin position="371"/>
        <end position="390"/>
    </location>
</feature>
<evidence type="ECO:0000313" key="11">
    <source>
        <dbReference type="Proteomes" id="UP000245946"/>
    </source>
</evidence>
<feature type="transmembrane region" description="Helical" evidence="8">
    <location>
        <begin position="410"/>
        <end position="432"/>
    </location>
</feature>
<feature type="domain" description="TLC" evidence="9">
    <location>
        <begin position="289"/>
        <end position="504"/>
    </location>
</feature>
<dbReference type="GO" id="GO:0050291">
    <property type="term" value="F:sphingosine N-acyltransferase activity"/>
    <property type="evidence" value="ECO:0007669"/>
    <property type="project" value="InterPro"/>
</dbReference>
<dbReference type="AlphaFoldDB" id="A0A316Z7R2"/>
<evidence type="ECO:0000256" key="8">
    <source>
        <dbReference type="SAM" id="Phobius"/>
    </source>
</evidence>
<feature type="transmembrane region" description="Helical" evidence="8">
    <location>
        <begin position="298"/>
        <end position="319"/>
    </location>
</feature>
<feature type="region of interest" description="Disordered" evidence="7">
    <location>
        <begin position="508"/>
        <end position="574"/>
    </location>
</feature>
<dbReference type="PANTHER" id="PTHR12560:SF0">
    <property type="entry name" value="LD18904P"/>
    <property type="match status" value="1"/>
</dbReference>
<feature type="compositionally biased region" description="Acidic residues" evidence="7">
    <location>
        <begin position="515"/>
        <end position="524"/>
    </location>
</feature>
<evidence type="ECO:0000256" key="2">
    <source>
        <dbReference type="ARBA" id="ARBA00009808"/>
    </source>
</evidence>
<evidence type="ECO:0000256" key="5">
    <source>
        <dbReference type="ARBA" id="ARBA00023136"/>
    </source>
</evidence>
<keyword evidence="4 8" id="KW-1133">Transmembrane helix</keyword>
<protein>
    <submittedName>
        <fullName evidence="10">LAG1-domain-containing protein</fullName>
    </submittedName>
</protein>
<gene>
    <name evidence="10" type="ORF">FA09DRAFT_309135</name>
</gene>
<proteinExistence type="inferred from homology"/>
<keyword evidence="3 6" id="KW-0812">Transmembrane</keyword>
<dbReference type="STRING" id="58919.A0A316Z7R2"/>
<evidence type="ECO:0000313" key="10">
    <source>
        <dbReference type="EMBL" id="PWN97296.1"/>
    </source>
</evidence>
<dbReference type="InterPro" id="IPR006634">
    <property type="entry name" value="TLC-dom"/>
</dbReference>
<dbReference type="RefSeq" id="XP_025597575.1">
    <property type="nucleotide sequence ID" value="XM_025740599.1"/>
</dbReference>
<feature type="compositionally biased region" description="Low complexity" evidence="7">
    <location>
        <begin position="14"/>
        <end position="33"/>
    </location>
</feature>